<accession>A0A917CY67</accession>
<reference evidence="1" key="1">
    <citation type="journal article" date="2014" name="Int. J. Syst. Evol. Microbiol.">
        <title>Complete genome sequence of Corynebacterium casei LMG S-19264T (=DSM 44701T), isolated from a smear-ripened cheese.</title>
        <authorList>
            <consortium name="US DOE Joint Genome Institute (JGI-PGF)"/>
            <person name="Walter F."/>
            <person name="Albersmeier A."/>
            <person name="Kalinowski J."/>
            <person name="Ruckert C."/>
        </authorList>
    </citation>
    <scope>NUCLEOTIDE SEQUENCE</scope>
    <source>
        <strain evidence="1">CCM 7905</strain>
    </source>
</reference>
<dbReference type="Proteomes" id="UP000654257">
    <property type="component" value="Unassembled WGS sequence"/>
</dbReference>
<organism evidence="1 2">
    <name type="scientific">Rhodococcoides trifolii</name>
    <dbReference type="NCBI Taxonomy" id="908250"/>
    <lineage>
        <taxon>Bacteria</taxon>
        <taxon>Bacillati</taxon>
        <taxon>Actinomycetota</taxon>
        <taxon>Actinomycetes</taxon>
        <taxon>Mycobacteriales</taxon>
        <taxon>Nocardiaceae</taxon>
        <taxon>Rhodococcoides</taxon>
    </lineage>
</organism>
<protein>
    <submittedName>
        <fullName evidence="1">Uncharacterized protein</fullName>
    </submittedName>
</protein>
<evidence type="ECO:0000313" key="1">
    <source>
        <dbReference type="EMBL" id="GGG01758.1"/>
    </source>
</evidence>
<dbReference type="RefSeq" id="WP_188544190.1">
    <property type="nucleotide sequence ID" value="NZ_BMCU01000002.1"/>
</dbReference>
<reference evidence="1" key="2">
    <citation type="submission" date="2020-09" db="EMBL/GenBank/DDBJ databases">
        <authorList>
            <person name="Sun Q."/>
            <person name="Sedlacek I."/>
        </authorList>
    </citation>
    <scope>NUCLEOTIDE SEQUENCE</scope>
    <source>
        <strain evidence="1">CCM 7905</strain>
    </source>
</reference>
<dbReference type="EMBL" id="BMCU01000002">
    <property type="protein sequence ID" value="GGG01758.1"/>
    <property type="molecule type" value="Genomic_DNA"/>
</dbReference>
<proteinExistence type="predicted"/>
<comment type="caution">
    <text evidence="1">The sequence shown here is derived from an EMBL/GenBank/DDBJ whole genome shotgun (WGS) entry which is preliminary data.</text>
</comment>
<gene>
    <name evidence="1" type="ORF">GCM10007304_14720</name>
</gene>
<evidence type="ECO:0000313" key="2">
    <source>
        <dbReference type="Proteomes" id="UP000654257"/>
    </source>
</evidence>
<dbReference type="AlphaFoldDB" id="A0A917CY67"/>
<name>A0A917CY67_9NOCA</name>
<keyword evidence="2" id="KW-1185">Reference proteome</keyword>
<sequence length="114" mass="12799">MTQNRFREALQTALTDDGSVIDALRTQLPDLIAAELVDLERERLRQERRPLDDVRDIVATAGPEGMSMAEFTRIMRGDLGLSQSGAKRRMIEAHERGLIAAKDPTAARRRWIAA</sequence>